<comment type="caution">
    <text evidence="3">The sequence shown here is derived from an EMBL/GenBank/DDBJ whole genome shotgun (WGS) entry which is preliminary data.</text>
</comment>
<comment type="similarity">
    <text evidence="1">Belongs to the glycosyltransferase 2 family. WaaE/KdtX subfamily.</text>
</comment>
<dbReference type="SUPFAM" id="SSF53448">
    <property type="entry name" value="Nucleotide-diphospho-sugar transferases"/>
    <property type="match status" value="1"/>
</dbReference>
<keyword evidence="4" id="KW-1185">Reference proteome</keyword>
<evidence type="ECO:0000313" key="4">
    <source>
        <dbReference type="Proteomes" id="UP000266091"/>
    </source>
</evidence>
<dbReference type="GO" id="GO:0016740">
    <property type="term" value="F:transferase activity"/>
    <property type="evidence" value="ECO:0007669"/>
    <property type="project" value="UniProtKB-KW"/>
</dbReference>
<gene>
    <name evidence="3" type="ORF">MESMUL_08680</name>
</gene>
<dbReference type="Gene3D" id="3.90.550.10">
    <property type="entry name" value="Spore Coat Polysaccharide Biosynthesis Protein SpsA, Chain A"/>
    <property type="match status" value="1"/>
</dbReference>
<dbReference type="Proteomes" id="UP000266091">
    <property type="component" value="Unassembled WGS sequence"/>
</dbReference>
<dbReference type="PANTHER" id="PTHR43630:SF2">
    <property type="entry name" value="GLYCOSYLTRANSFERASE"/>
    <property type="match status" value="1"/>
</dbReference>
<organism evidence="3 4">
    <name type="scientific">Mesosutterella multiformis</name>
    <dbReference type="NCBI Taxonomy" id="2259133"/>
    <lineage>
        <taxon>Bacteria</taxon>
        <taxon>Pseudomonadati</taxon>
        <taxon>Pseudomonadota</taxon>
        <taxon>Betaproteobacteria</taxon>
        <taxon>Burkholderiales</taxon>
        <taxon>Sutterellaceae</taxon>
        <taxon>Mesosutterella</taxon>
    </lineage>
</organism>
<evidence type="ECO:0000313" key="3">
    <source>
        <dbReference type="EMBL" id="GBO93514.1"/>
    </source>
</evidence>
<reference evidence="3 4" key="1">
    <citation type="journal article" date="2018" name="Int. J. Syst. Evol. Microbiol.">
        <title>Mesosutterella multiformis gen. nov., sp. nov., a member of the family Sutterellaceae and Sutterella megalosphaeroides sp. nov., isolated from human faeces.</title>
        <authorList>
            <person name="Sakamoto M."/>
            <person name="Ikeyama N."/>
            <person name="Kunihiro T."/>
            <person name="Iino T."/>
            <person name="Yuki M."/>
            <person name="Ohkuma M."/>
        </authorList>
    </citation>
    <scope>NUCLEOTIDE SEQUENCE [LARGE SCALE GENOMIC DNA]</scope>
    <source>
        <strain evidence="3 4">4NBBH2</strain>
    </source>
</reference>
<dbReference type="Pfam" id="PF00535">
    <property type="entry name" value="Glycos_transf_2"/>
    <property type="match status" value="1"/>
</dbReference>
<name>A0A388SFP0_9BURK</name>
<sequence>MPEESTSRELFPLSIVILTKNEEDHLQDCLESCQWAEDILVVDSGSRDRTVEIARSFGAYVIHQGWMGFGPQRRFAVSQAAHDWVLCIDADERLSPELSASIQAALSGRSSDAAPHVYEFARKTWFLGRFLKHGDGYPDWQIRLFDRRHAVWNNEPVEEKVETDKKAVRLKGDLLHYPSNNLSEFLQKKIRFAYLRAGYLHKIGDDHHGFKIFSSPLCRFLKFYFLKLGFLDGLPGFIHTACGCIYTFMKYARLVEIRLSGPGKKN</sequence>
<dbReference type="CDD" id="cd02511">
    <property type="entry name" value="Beta4Glucosyltransferase"/>
    <property type="match status" value="1"/>
</dbReference>
<dbReference type="InterPro" id="IPR029044">
    <property type="entry name" value="Nucleotide-diphossugar_trans"/>
</dbReference>
<dbReference type="RefSeq" id="WP_116269884.1">
    <property type="nucleotide sequence ID" value="NZ_BGZJ01000001.1"/>
</dbReference>
<keyword evidence="3" id="KW-0808">Transferase</keyword>
<dbReference type="PANTHER" id="PTHR43630">
    <property type="entry name" value="POLY-BETA-1,6-N-ACETYL-D-GLUCOSAMINE SYNTHASE"/>
    <property type="match status" value="1"/>
</dbReference>
<evidence type="ECO:0000259" key="2">
    <source>
        <dbReference type="Pfam" id="PF00535"/>
    </source>
</evidence>
<dbReference type="InterPro" id="IPR001173">
    <property type="entry name" value="Glyco_trans_2-like"/>
</dbReference>
<dbReference type="OrthoDB" id="9815923at2"/>
<dbReference type="AlphaFoldDB" id="A0A388SFP0"/>
<accession>A0A401LJL7</accession>
<protein>
    <submittedName>
        <fullName evidence="3">Glycosyl transferase family 2</fullName>
    </submittedName>
</protein>
<feature type="domain" description="Glycosyltransferase 2-like" evidence="2">
    <location>
        <begin position="14"/>
        <end position="140"/>
    </location>
</feature>
<dbReference type="EMBL" id="BGZJ01000001">
    <property type="protein sequence ID" value="GBO93514.1"/>
    <property type="molecule type" value="Genomic_DNA"/>
</dbReference>
<proteinExistence type="inferred from homology"/>
<accession>A0A388SFP0</accession>
<evidence type="ECO:0000256" key="1">
    <source>
        <dbReference type="ARBA" id="ARBA00038494"/>
    </source>
</evidence>